<dbReference type="InterPro" id="IPR000719">
    <property type="entry name" value="Prot_kinase_dom"/>
</dbReference>
<keyword evidence="11" id="KW-1185">Reference proteome</keyword>
<keyword evidence="2 10" id="KW-0723">Serine/threonine-protein kinase</keyword>
<evidence type="ECO:0000256" key="6">
    <source>
        <dbReference type="ARBA" id="ARBA00022840"/>
    </source>
</evidence>
<feature type="region of interest" description="Disordered" evidence="7">
    <location>
        <begin position="365"/>
        <end position="436"/>
    </location>
</feature>
<sequence>MSTWFRAGHVLGARYTLVAPIASGGMGDVWSATDDILGREVAVKIMRESRDPGFRDRFGDEARHSASLHHPNIAAVFDYGDDNDNPYLVMELVRGRPLSELIADSAGQGFDAATVRSIVGQAALALAAAHGSGVVHRDVKPANILVTPDGQAKLTDFGIARATEGKGRTITGEVLGTPEYLSPEQALGETATAASDLYSLGVIAHEMLTGAKPFDCGTPVATAVAQVNDAPPPLPPTVPEDLRAVVQACLVKDPGERPSDARALADALLDPMGRMPLSSAPTAVAPQPSPTRTLPIVAGEAAASAGLGSAADPAPPRSRAELRKRAERHTRERRRPSVAWLAIPFVALLIWGAFALGSLMGGSDPMATPQQKATSPALVSPTEGDSGTTTKPTTTRPTTATSSTTTTDDPTVTASAEPTESPTRPGKGNGRGKGNK</sequence>
<evidence type="ECO:0000256" key="7">
    <source>
        <dbReference type="SAM" id="MobiDB-lite"/>
    </source>
</evidence>
<keyword evidence="8" id="KW-0812">Transmembrane</keyword>
<keyword evidence="8" id="KW-1133">Transmembrane helix</keyword>
<dbReference type="PANTHER" id="PTHR43289">
    <property type="entry name" value="MITOGEN-ACTIVATED PROTEIN KINASE KINASE KINASE 20-RELATED"/>
    <property type="match status" value="1"/>
</dbReference>
<organism evidence="10 11">
    <name type="scientific">Intrasporangium calvum</name>
    <dbReference type="NCBI Taxonomy" id="53358"/>
    <lineage>
        <taxon>Bacteria</taxon>
        <taxon>Bacillati</taxon>
        <taxon>Actinomycetota</taxon>
        <taxon>Actinomycetes</taxon>
        <taxon>Micrococcales</taxon>
        <taxon>Intrasporangiaceae</taxon>
        <taxon>Intrasporangium</taxon>
    </lineage>
</organism>
<dbReference type="PROSITE" id="PS00108">
    <property type="entry name" value="PROTEIN_KINASE_ST"/>
    <property type="match status" value="1"/>
</dbReference>
<comment type="caution">
    <text evidence="10">The sequence shown here is derived from an EMBL/GenBank/DDBJ whole genome shotgun (WGS) entry which is preliminary data.</text>
</comment>
<keyword evidence="4" id="KW-0547">Nucleotide-binding</keyword>
<dbReference type="EC" id="2.7.11.1" evidence="1"/>
<gene>
    <name evidence="10" type="ORF">OO014_15210</name>
</gene>
<dbReference type="Gene3D" id="3.30.200.20">
    <property type="entry name" value="Phosphorylase Kinase, domain 1"/>
    <property type="match status" value="1"/>
</dbReference>
<dbReference type="CDD" id="cd14014">
    <property type="entry name" value="STKc_PknB_like"/>
    <property type="match status" value="1"/>
</dbReference>
<evidence type="ECO:0000313" key="11">
    <source>
        <dbReference type="Proteomes" id="UP001150259"/>
    </source>
</evidence>
<feature type="compositionally biased region" description="Low complexity" evidence="7">
    <location>
        <begin position="385"/>
        <end position="416"/>
    </location>
</feature>
<evidence type="ECO:0000256" key="2">
    <source>
        <dbReference type="ARBA" id="ARBA00022527"/>
    </source>
</evidence>
<feature type="compositionally biased region" description="Basic residues" evidence="7">
    <location>
        <begin position="325"/>
        <end position="335"/>
    </location>
</feature>
<dbReference type="Gene3D" id="1.10.510.10">
    <property type="entry name" value="Transferase(Phosphotransferase) domain 1"/>
    <property type="match status" value="1"/>
</dbReference>
<dbReference type="InterPro" id="IPR008271">
    <property type="entry name" value="Ser/Thr_kinase_AS"/>
</dbReference>
<evidence type="ECO:0000256" key="1">
    <source>
        <dbReference type="ARBA" id="ARBA00012513"/>
    </source>
</evidence>
<dbReference type="SMART" id="SM00220">
    <property type="entry name" value="S_TKc"/>
    <property type="match status" value="1"/>
</dbReference>
<dbReference type="PROSITE" id="PS50011">
    <property type="entry name" value="PROTEIN_KINASE_DOM"/>
    <property type="match status" value="1"/>
</dbReference>
<evidence type="ECO:0000259" key="9">
    <source>
        <dbReference type="PROSITE" id="PS50011"/>
    </source>
</evidence>
<keyword evidence="6" id="KW-0067">ATP-binding</keyword>
<proteinExistence type="predicted"/>
<evidence type="ECO:0000313" key="10">
    <source>
        <dbReference type="EMBL" id="MDC5698605.1"/>
    </source>
</evidence>
<feature type="region of interest" description="Disordered" evidence="7">
    <location>
        <begin position="305"/>
        <end position="335"/>
    </location>
</feature>
<feature type="transmembrane region" description="Helical" evidence="8">
    <location>
        <begin position="338"/>
        <end position="360"/>
    </location>
</feature>
<feature type="compositionally biased region" description="Gly residues" evidence="7">
    <location>
        <begin position="427"/>
        <end position="436"/>
    </location>
</feature>
<dbReference type="SUPFAM" id="SSF56112">
    <property type="entry name" value="Protein kinase-like (PK-like)"/>
    <property type="match status" value="1"/>
</dbReference>
<evidence type="ECO:0000256" key="4">
    <source>
        <dbReference type="ARBA" id="ARBA00022741"/>
    </source>
</evidence>
<keyword evidence="5 10" id="KW-0418">Kinase</keyword>
<feature type="domain" description="Protein kinase" evidence="9">
    <location>
        <begin position="15"/>
        <end position="269"/>
    </location>
</feature>
<dbReference type="GO" id="GO:0004674">
    <property type="term" value="F:protein serine/threonine kinase activity"/>
    <property type="evidence" value="ECO:0007669"/>
    <property type="project" value="UniProtKB-KW"/>
</dbReference>
<keyword evidence="3" id="KW-0808">Transferase</keyword>
<dbReference type="Proteomes" id="UP001150259">
    <property type="component" value="Unassembled WGS sequence"/>
</dbReference>
<dbReference type="InterPro" id="IPR011009">
    <property type="entry name" value="Kinase-like_dom_sf"/>
</dbReference>
<evidence type="ECO:0000256" key="5">
    <source>
        <dbReference type="ARBA" id="ARBA00022777"/>
    </source>
</evidence>
<evidence type="ECO:0000256" key="3">
    <source>
        <dbReference type="ARBA" id="ARBA00022679"/>
    </source>
</evidence>
<accession>A0ABT5GL36</accession>
<dbReference type="EMBL" id="JAPFQL010000075">
    <property type="protein sequence ID" value="MDC5698605.1"/>
    <property type="molecule type" value="Genomic_DNA"/>
</dbReference>
<dbReference type="PANTHER" id="PTHR43289:SF6">
    <property type="entry name" value="SERINE_THREONINE-PROTEIN KINASE NEKL-3"/>
    <property type="match status" value="1"/>
</dbReference>
<name>A0ABT5GL36_9MICO</name>
<protein>
    <recommendedName>
        <fullName evidence="1">non-specific serine/threonine protein kinase</fullName>
        <ecNumber evidence="1">2.7.11.1</ecNumber>
    </recommendedName>
</protein>
<reference evidence="10 11" key="1">
    <citation type="submission" date="2022-11" db="EMBL/GenBank/DDBJ databases">
        <title>Anaerobic phenanthrene biodegradation by a DNRA strain PheN6.</title>
        <authorList>
            <person name="Zhang Z."/>
        </authorList>
    </citation>
    <scope>NUCLEOTIDE SEQUENCE [LARGE SCALE GENOMIC DNA]</scope>
    <source>
        <strain evidence="10 11">PheN6</strain>
    </source>
</reference>
<dbReference type="RefSeq" id="WP_272463171.1">
    <property type="nucleotide sequence ID" value="NZ_JAPFQL010000075.1"/>
</dbReference>
<evidence type="ECO:0000256" key="8">
    <source>
        <dbReference type="SAM" id="Phobius"/>
    </source>
</evidence>
<keyword evidence="8" id="KW-0472">Membrane</keyword>
<dbReference type="Pfam" id="PF00069">
    <property type="entry name" value="Pkinase"/>
    <property type="match status" value="1"/>
</dbReference>